<gene>
    <name evidence="3" type="ORF">PPYR_03548</name>
</gene>
<protein>
    <recommendedName>
        <fullName evidence="2">Ig-like domain-containing protein</fullName>
    </recommendedName>
</protein>
<feature type="transmembrane region" description="Helical" evidence="1">
    <location>
        <begin position="26"/>
        <end position="45"/>
    </location>
</feature>
<feature type="transmembrane region" description="Helical" evidence="1">
    <location>
        <begin position="208"/>
        <end position="229"/>
    </location>
</feature>
<comment type="caution">
    <text evidence="3">The sequence shown here is derived from an EMBL/GenBank/DDBJ whole genome shotgun (WGS) entry which is preliminary data.</text>
</comment>
<dbReference type="InParanoid" id="A0A5N4A394"/>
<dbReference type="Proteomes" id="UP000327044">
    <property type="component" value="Unassembled WGS sequence"/>
</dbReference>
<dbReference type="AlphaFoldDB" id="A0A5N4A394"/>
<accession>A0A5N4A394</accession>
<evidence type="ECO:0000313" key="4">
    <source>
        <dbReference type="Proteomes" id="UP000327044"/>
    </source>
</evidence>
<keyword evidence="1" id="KW-0472">Membrane</keyword>
<proteinExistence type="predicted"/>
<dbReference type="SUPFAM" id="SSF48726">
    <property type="entry name" value="Immunoglobulin"/>
    <property type="match status" value="1"/>
</dbReference>
<dbReference type="EMBL" id="VVIM01000011">
    <property type="protein sequence ID" value="KAB0791748.1"/>
    <property type="molecule type" value="Genomic_DNA"/>
</dbReference>
<keyword evidence="1" id="KW-1133">Transmembrane helix</keyword>
<keyword evidence="1" id="KW-0812">Transmembrane</keyword>
<keyword evidence="4" id="KW-1185">Reference proteome</keyword>
<dbReference type="InterPro" id="IPR013783">
    <property type="entry name" value="Ig-like_fold"/>
</dbReference>
<dbReference type="InterPro" id="IPR007110">
    <property type="entry name" value="Ig-like_dom"/>
</dbReference>
<sequence length="300" mass="33834">MCGIFLQLTPIHELYFIAYVTCRKNMVMHIAITFIIAGCFTLIPATREVERPSLVIEAGHTPLHGNTINVNYGENVSLNCLVYPNHHTVLWQINNRRLKPSNHIATLDFSNNAQKRELGIYKCRSPSANLQRTLHVVKKRHWYREDDDPSNYEQRSIAVETFHNWFNDWKMPPNVPSVNEDLNPHSEKETQNLEEGNLNRKTQRIHNIGVVIGGVGVGAVLLGLVCVLWRDGRKRKRTLVLGDQQQTPENVEILPDAIGVTSNPAERTAITDVLPSAPEGPLPPSYEEAIRCTAPSAPKM</sequence>
<feature type="domain" description="Ig-like" evidence="2">
    <location>
        <begin position="52"/>
        <end position="135"/>
    </location>
</feature>
<organism evidence="3 4">
    <name type="scientific">Photinus pyralis</name>
    <name type="common">Common eastern firefly</name>
    <name type="synonym">Lampyris pyralis</name>
    <dbReference type="NCBI Taxonomy" id="7054"/>
    <lineage>
        <taxon>Eukaryota</taxon>
        <taxon>Metazoa</taxon>
        <taxon>Ecdysozoa</taxon>
        <taxon>Arthropoda</taxon>
        <taxon>Hexapoda</taxon>
        <taxon>Insecta</taxon>
        <taxon>Pterygota</taxon>
        <taxon>Neoptera</taxon>
        <taxon>Endopterygota</taxon>
        <taxon>Coleoptera</taxon>
        <taxon>Polyphaga</taxon>
        <taxon>Elateriformia</taxon>
        <taxon>Elateroidea</taxon>
        <taxon>Lampyridae</taxon>
        <taxon>Lampyrinae</taxon>
        <taxon>Photinus</taxon>
    </lineage>
</organism>
<dbReference type="InterPro" id="IPR036179">
    <property type="entry name" value="Ig-like_dom_sf"/>
</dbReference>
<name>A0A5N4A394_PHOPY</name>
<evidence type="ECO:0000256" key="1">
    <source>
        <dbReference type="SAM" id="Phobius"/>
    </source>
</evidence>
<evidence type="ECO:0000313" key="3">
    <source>
        <dbReference type="EMBL" id="KAB0791748.1"/>
    </source>
</evidence>
<dbReference type="PROSITE" id="PS50835">
    <property type="entry name" value="IG_LIKE"/>
    <property type="match status" value="1"/>
</dbReference>
<dbReference type="Gene3D" id="2.60.40.10">
    <property type="entry name" value="Immunoglobulins"/>
    <property type="match status" value="1"/>
</dbReference>
<evidence type="ECO:0000259" key="2">
    <source>
        <dbReference type="PROSITE" id="PS50835"/>
    </source>
</evidence>
<reference evidence="3 4" key="1">
    <citation type="journal article" date="2018" name="Elife">
        <title>Firefly genomes illuminate parallel origins of bioluminescence in beetles.</title>
        <authorList>
            <person name="Fallon T.R."/>
            <person name="Lower S.E."/>
            <person name="Chang C.H."/>
            <person name="Bessho-Uehara M."/>
            <person name="Martin G.J."/>
            <person name="Bewick A.J."/>
            <person name="Behringer M."/>
            <person name="Debat H.J."/>
            <person name="Wong I."/>
            <person name="Day J.C."/>
            <person name="Suvorov A."/>
            <person name="Silva C.J."/>
            <person name="Stanger-Hall K.F."/>
            <person name="Hall D.W."/>
            <person name="Schmitz R.J."/>
            <person name="Nelson D.R."/>
            <person name="Lewis S.M."/>
            <person name="Shigenobu S."/>
            <person name="Bybee S.M."/>
            <person name="Larracuente A.M."/>
            <person name="Oba Y."/>
            <person name="Weng J.K."/>
        </authorList>
    </citation>
    <scope>NUCLEOTIDE SEQUENCE [LARGE SCALE GENOMIC DNA]</scope>
    <source>
        <strain evidence="3">1611_PpyrPB1</strain>
        <tissue evidence="3">Whole body</tissue>
    </source>
</reference>